<name>A0A3S2U727_9BACI</name>
<keyword evidence="2" id="KW-1185">Reference proteome</keyword>
<dbReference type="RefSeq" id="WP_127741799.1">
    <property type="nucleotide sequence ID" value="NZ_RZTZ01000016.1"/>
</dbReference>
<comment type="caution">
    <text evidence="1">The sequence shown here is derived from an EMBL/GenBank/DDBJ whole genome shotgun (WGS) entry which is preliminary data.</text>
</comment>
<reference evidence="1 2" key="1">
    <citation type="submission" date="2019-01" db="EMBL/GenBank/DDBJ databases">
        <title>Bacillus sp. M5HDSG1-1, whole genome shotgun sequence.</title>
        <authorList>
            <person name="Tuo L."/>
        </authorList>
    </citation>
    <scope>NUCLEOTIDE SEQUENCE [LARGE SCALE GENOMIC DNA]</scope>
    <source>
        <strain evidence="1 2">M5HDSG1-1</strain>
    </source>
</reference>
<dbReference type="AlphaFoldDB" id="A0A3S2U727"/>
<proteinExistence type="predicted"/>
<evidence type="ECO:0000313" key="2">
    <source>
        <dbReference type="Proteomes" id="UP000288024"/>
    </source>
</evidence>
<accession>A0A3S2U727</accession>
<organism evidence="1 2">
    <name type="scientific">Niallia taxi</name>
    <dbReference type="NCBI Taxonomy" id="2499688"/>
    <lineage>
        <taxon>Bacteria</taxon>
        <taxon>Bacillati</taxon>
        <taxon>Bacillota</taxon>
        <taxon>Bacilli</taxon>
        <taxon>Bacillales</taxon>
        <taxon>Bacillaceae</taxon>
        <taxon>Niallia</taxon>
    </lineage>
</organism>
<dbReference type="Proteomes" id="UP000288024">
    <property type="component" value="Unassembled WGS sequence"/>
</dbReference>
<sequence>MSKQIKADYTVSEGAYKVLAFLAKYKFYVGEPTVIDGKALKEFIEEDVKASILELVNNGTIELIDVDSTEKTITLKLLRGAEILVMPLPPSYRS</sequence>
<gene>
    <name evidence="1" type="ORF">EM808_24510</name>
</gene>
<evidence type="ECO:0000313" key="1">
    <source>
        <dbReference type="EMBL" id="RVT57635.1"/>
    </source>
</evidence>
<protein>
    <submittedName>
        <fullName evidence="1">Uncharacterized protein</fullName>
    </submittedName>
</protein>
<dbReference type="EMBL" id="RZTZ01000016">
    <property type="protein sequence ID" value="RVT57635.1"/>
    <property type="molecule type" value="Genomic_DNA"/>
</dbReference>